<dbReference type="InterPro" id="IPR029033">
    <property type="entry name" value="His_PPase_superfam"/>
</dbReference>
<name>A0A3A4KB11_9NOCA</name>
<accession>A0A3A4KB11</accession>
<sequence>MIKVLELDLVSHGMTEALRRARFPADESLTEAGRRAIAGVGRLTAGQVRSGPERRTIETAALLGSVGEQEAHLRDLDAGAWRGSELTSVPRDELRAWLTDPGFRGHGGESVLEVIARTRDWMAEIAAAGASTIAVTHPAVIRAALLVALDAPPKSFWRIDIPPASVTRLHYRGAWSLHFRAGVPRPR</sequence>
<dbReference type="SMART" id="SM00855">
    <property type="entry name" value="PGAM"/>
    <property type="match status" value="1"/>
</dbReference>
<protein>
    <submittedName>
        <fullName evidence="1">Histidine phosphatase family protein</fullName>
    </submittedName>
</protein>
<dbReference type="AlphaFoldDB" id="A0A3A4KB11"/>
<reference evidence="1 2" key="1">
    <citation type="submission" date="2018-09" db="EMBL/GenBank/DDBJ databases">
        <title>YIM PH21274 draft genome.</title>
        <authorList>
            <person name="Miao C."/>
        </authorList>
    </citation>
    <scope>NUCLEOTIDE SEQUENCE [LARGE SCALE GENOMIC DNA]</scope>
    <source>
        <strain evidence="1 2">YIM PH 21724</strain>
    </source>
</reference>
<dbReference type="Proteomes" id="UP000266677">
    <property type="component" value="Unassembled WGS sequence"/>
</dbReference>
<dbReference type="RefSeq" id="WP_120043369.1">
    <property type="nucleotide sequence ID" value="NZ_QZFU01000029.1"/>
</dbReference>
<dbReference type="PANTHER" id="PTHR48100">
    <property type="entry name" value="BROAD-SPECIFICITY PHOSPHATASE YOR283W-RELATED"/>
    <property type="match status" value="1"/>
</dbReference>
<dbReference type="InterPro" id="IPR013078">
    <property type="entry name" value="His_Pase_superF_clade-1"/>
</dbReference>
<keyword evidence="2" id="KW-1185">Reference proteome</keyword>
<dbReference type="GO" id="GO:0016791">
    <property type="term" value="F:phosphatase activity"/>
    <property type="evidence" value="ECO:0007669"/>
    <property type="project" value="TreeGrafter"/>
</dbReference>
<dbReference type="OrthoDB" id="7502553at2"/>
<dbReference type="Pfam" id="PF00300">
    <property type="entry name" value="His_Phos_1"/>
    <property type="match status" value="1"/>
</dbReference>
<evidence type="ECO:0000313" key="2">
    <source>
        <dbReference type="Proteomes" id="UP000266677"/>
    </source>
</evidence>
<dbReference type="Gene3D" id="3.40.50.1240">
    <property type="entry name" value="Phosphoglycerate mutase-like"/>
    <property type="match status" value="1"/>
</dbReference>
<dbReference type="InterPro" id="IPR050275">
    <property type="entry name" value="PGM_Phosphatase"/>
</dbReference>
<dbReference type="SUPFAM" id="SSF53254">
    <property type="entry name" value="Phosphoglycerate mutase-like"/>
    <property type="match status" value="1"/>
</dbReference>
<dbReference type="CDD" id="cd07067">
    <property type="entry name" value="HP_PGM_like"/>
    <property type="match status" value="1"/>
</dbReference>
<evidence type="ECO:0000313" key="1">
    <source>
        <dbReference type="EMBL" id="RJO72268.1"/>
    </source>
</evidence>
<gene>
    <name evidence="1" type="ORF">D5S18_24240</name>
</gene>
<comment type="caution">
    <text evidence="1">The sequence shown here is derived from an EMBL/GenBank/DDBJ whole genome shotgun (WGS) entry which is preliminary data.</text>
</comment>
<organism evidence="1 2">
    <name type="scientific">Nocardia panacis</name>
    <dbReference type="NCBI Taxonomy" id="2340916"/>
    <lineage>
        <taxon>Bacteria</taxon>
        <taxon>Bacillati</taxon>
        <taxon>Actinomycetota</taxon>
        <taxon>Actinomycetes</taxon>
        <taxon>Mycobacteriales</taxon>
        <taxon>Nocardiaceae</taxon>
        <taxon>Nocardia</taxon>
    </lineage>
</organism>
<dbReference type="EMBL" id="QZFU01000029">
    <property type="protein sequence ID" value="RJO72268.1"/>
    <property type="molecule type" value="Genomic_DNA"/>
</dbReference>
<proteinExistence type="predicted"/>